<evidence type="ECO:0000313" key="3">
    <source>
        <dbReference type="Proteomes" id="UP000216225"/>
    </source>
</evidence>
<dbReference type="PANTHER" id="PTHR21432">
    <property type="entry name" value="ACETYL-COA HYDROLASE-RELATED"/>
    <property type="match status" value="1"/>
</dbReference>
<dbReference type="Gene3D" id="3.40.1080.20">
    <property type="entry name" value="Acetyl-CoA hydrolase/transferase C-terminal domain"/>
    <property type="match status" value="1"/>
</dbReference>
<sequence length="426" mass="45196">MRTRNPGSNTTRCDPAGLLAHVRPGQSVYVGGGLTPATAFVEALQADMDRSRDLRITTTVPAGFPTAIDFQKLHASATVTVPQAQRAFSHALRDGRLRVLPLTFSGFSRYLEGQTFDLGVFQAAQSPRSPSLQFGPSVEFARAAMQRCRRVAVLVNPLLPAPPLSPGIPPDRIDFISEAPQPLPSLSFSEGDPESDAIGRHLAPYIGDGSLLQMGVGKIPSAIARQLRGHRRLRIHSGLVSDTTMLLAQCGALDEGAVHRTTFAAGTARLYDWIRTDASLRYVGCDEILDGHALASIERLVAINGALEVDLFGQCNLEHASGRAISGAGGAPDFARAAHLSPGGLSVVALKSTIDGGARSRIVPSIGPGSIVSIARTDVDLVVTEHGIADLRGADLHERAKALIGIAAPAFREELERAWGMQARLL</sequence>
<reference evidence="2 3" key="1">
    <citation type="submission" date="2018-09" db="EMBL/GenBank/DDBJ databases">
        <title>Genome comparison of Alicycliphilus sp. BQ1, a polyurethanolytic bacterium, with its closest phylogenetic relatives Alicycliphilus denitrificans BC and K601, unable to attack polyurethane.</title>
        <authorList>
            <person name="Loza-Tavera H."/>
            <person name="Lozano L."/>
            <person name="Cevallos M."/>
            <person name="Maya-Lucas O."/>
            <person name="Garcia-Mena J."/>
            <person name="Hernandez J."/>
        </authorList>
    </citation>
    <scope>NUCLEOTIDE SEQUENCE [LARGE SCALE GENOMIC DNA]</scope>
    <source>
        <strain evidence="2 3">BQ1</strain>
    </source>
</reference>
<dbReference type="GO" id="GO:0008775">
    <property type="term" value="F:acetate CoA-transferase activity"/>
    <property type="evidence" value="ECO:0007669"/>
    <property type="project" value="InterPro"/>
</dbReference>
<dbReference type="Pfam" id="PF13336">
    <property type="entry name" value="AcetylCoA_hyd_C"/>
    <property type="match status" value="1"/>
</dbReference>
<dbReference type="Gene3D" id="3.40.1080.10">
    <property type="entry name" value="Glutaconate Coenzyme A-transferase"/>
    <property type="match status" value="1"/>
</dbReference>
<dbReference type="InterPro" id="IPR038460">
    <property type="entry name" value="AcetylCoA_hyd_C_sf"/>
</dbReference>
<protein>
    <recommendedName>
        <fullName evidence="1">Acetyl-CoA hydrolase/transferase C-terminal domain-containing protein</fullName>
    </recommendedName>
</protein>
<gene>
    <name evidence="2" type="ORF">CE154_018695</name>
</gene>
<dbReference type="EMBL" id="NKDB02000004">
    <property type="protein sequence ID" value="RKJ95135.1"/>
    <property type="molecule type" value="Genomic_DNA"/>
</dbReference>
<organism evidence="2 3">
    <name type="scientific">Alicycliphilus denitrificans</name>
    <dbReference type="NCBI Taxonomy" id="179636"/>
    <lineage>
        <taxon>Bacteria</taxon>
        <taxon>Pseudomonadati</taxon>
        <taxon>Pseudomonadota</taxon>
        <taxon>Betaproteobacteria</taxon>
        <taxon>Burkholderiales</taxon>
        <taxon>Comamonadaceae</taxon>
        <taxon>Alicycliphilus</taxon>
    </lineage>
</organism>
<proteinExistence type="predicted"/>
<comment type="caution">
    <text evidence="2">The sequence shown here is derived from an EMBL/GenBank/DDBJ whole genome shotgun (WGS) entry which is preliminary data.</text>
</comment>
<dbReference type="PANTHER" id="PTHR21432:SF20">
    <property type="entry name" value="ACETYL-COA HYDROLASE"/>
    <property type="match status" value="1"/>
</dbReference>
<dbReference type="GO" id="GO:0006083">
    <property type="term" value="P:acetate metabolic process"/>
    <property type="evidence" value="ECO:0007669"/>
    <property type="project" value="InterPro"/>
</dbReference>
<evidence type="ECO:0000259" key="1">
    <source>
        <dbReference type="Pfam" id="PF13336"/>
    </source>
</evidence>
<dbReference type="InterPro" id="IPR046433">
    <property type="entry name" value="ActCoA_hydro"/>
</dbReference>
<dbReference type="AlphaFoldDB" id="A0A3R7IES6"/>
<name>A0A3R7IES6_9BURK</name>
<dbReference type="RefSeq" id="WP_094437644.1">
    <property type="nucleotide sequence ID" value="NZ_NKDB02000004.1"/>
</dbReference>
<evidence type="ECO:0000313" key="2">
    <source>
        <dbReference type="EMBL" id="RKJ95135.1"/>
    </source>
</evidence>
<dbReference type="InterPro" id="IPR026888">
    <property type="entry name" value="AcetylCoA_hyd_C"/>
</dbReference>
<accession>A0A3R7IES6</accession>
<dbReference type="InterPro" id="IPR037171">
    <property type="entry name" value="NagB/RpiA_transferase-like"/>
</dbReference>
<dbReference type="Gene3D" id="3.30.750.70">
    <property type="entry name" value="4-hydroxybutyrate coenzyme like domains"/>
    <property type="match status" value="1"/>
</dbReference>
<dbReference type="Proteomes" id="UP000216225">
    <property type="component" value="Unassembled WGS sequence"/>
</dbReference>
<dbReference type="SUPFAM" id="SSF100950">
    <property type="entry name" value="NagB/RpiA/CoA transferase-like"/>
    <property type="match status" value="2"/>
</dbReference>
<feature type="domain" description="Acetyl-CoA hydrolase/transferase C-terminal" evidence="1">
    <location>
        <begin position="266"/>
        <end position="417"/>
    </location>
</feature>